<dbReference type="PANTHER" id="PTHR48021">
    <property type="match status" value="1"/>
</dbReference>
<dbReference type="SUPFAM" id="SSF103473">
    <property type="entry name" value="MFS general substrate transporter"/>
    <property type="match status" value="1"/>
</dbReference>
<feature type="transmembrane region" description="Helical" evidence="5">
    <location>
        <begin position="419"/>
        <end position="443"/>
    </location>
</feature>
<dbReference type="InterPro" id="IPR050549">
    <property type="entry name" value="MFS_Trehalose_Transporter"/>
</dbReference>
<dbReference type="Pfam" id="PF00083">
    <property type="entry name" value="Sugar_tr"/>
    <property type="match status" value="1"/>
</dbReference>
<keyword evidence="8" id="KW-1185">Reference proteome</keyword>
<dbReference type="InterPro" id="IPR005828">
    <property type="entry name" value="MFS_sugar_transport-like"/>
</dbReference>
<evidence type="ECO:0000256" key="5">
    <source>
        <dbReference type="SAM" id="Phobius"/>
    </source>
</evidence>
<organism evidence="7 8">
    <name type="scientific">Nesidiocoris tenuis</name>
    <dbReference type="NCBI Taxonomy" id="355587"/>
    <lineage>
        <taxon>Eukaryota</taxon>
        <taxon>Metazoa</taxon>
        <taxon>Ecdysozoa</taxon>
        <taxon>Arthropoda</taxon>
        <taxon>Hexapoda</taxon>
        <taxon>Insecta</taxon>
        <taxon>Pterygota</taxon>
        <taxon>Neoptera</taxon>
        <taxon>Paraneoptera</taxon>
        <taxon>Hemiptera</taxon>
        <taxon>Heteroptera</taxon>
        <taxon>Panheteroptera</taxon>
        <taxon>Cimicomorpha</taxon>
        <taxon>Miridae</taxon>
        <taxon>Dicyphina</taxon>
        <taxon>Nesidiocoris</taxon>
    </lineage>
</organism>
<feature type="transmembrane region" description="Helical" evidence="5">
    <location>
        <begin position="298"/>
        <end position="316"/>
    </location>
</feature>
<keyword evidence="2 5" id="KW-0812">Transmembrane</keyword>
<feature type="transmembrane region" description="Helical" evidence="5">
    <location>
        <begin position="323"/>
        <end position="345"/>
    </location>
</feature>
<feature type="transmembrane region" description="Helical" evidence="5">
    <location>
        <begin position="67"/>
        <end position="89"/>
    </location>
</feature>
<comment type="subcellular location">
    <subcellularLocation>
        <location evidence="1">Membrane</location>
        <topology evidence="1">Multi-pass membrane protein</topology>
    </subcellularLocation>
</comment>
<feature type="transmembrane region" description="Helical" evidence="5">
    <location>
        <begin position="392"/>
        <end position="413"/>
    </location>
</feature>
<gene>
    <name evidence="7" type="ORF">NTJ_16101</name>
</gene>
<dbReference type="InterPro" id="IPR020846">
    <property type="entry name" value="MFS_dom"/>
</dbReference>
<dbReference type="Gene3D" id="1.20.1250.20">
    <property type="entry name" value="MFS general substrate transporter like domains"/>
    <property type="match status" value="1"/>
</dbReference>
<name>A0ABN7BG68_9HEMI</name>
<dbReference type="Proteomes" id="UP001307889">
    <property type="component" value="Chromosome 15"/>
</dbReference>
<sequence>MTRPTADDDAPVDGIGGIVGLPRQLATAATISLVTLSGGMVVGWVSPLSLDLKSSNSPVGSMTLHEISLLASFPNYFAIAGAFVYAFIARKFGRKISLLCVGAPSIAGALVLAFATSKTQLYVGRVINGFSALCGINLAPMYLSETVHESIRGTLMSTWPFEVGLLMSYFFGKILSYFWFNCVVLSVPVLYTVLVFFLPETPYYLVTKSKQDEAYKSLLWLRGGDERVAKIELEKMQGREEETLSFVQTFKTRQTRLALVISVFAFFFQTLSGIHAVLNYSSLIFEEAGSPLSPDDSSILIAVLILSAAFVCTILVDKFGRKFWLYFSFFFCAVNLAVLSCYLYFSQRYDLQNLSWVPIMCVSLFVISYGLGLTVVPSVMTNEIAPVNIKPVVSSMVCSSAMVLVILVVQSFPFLDQHFGLYSCFAIPAVVNFFGLIYTWWIVPETKGKTLSEISDLLNGQPRGTGKCL</sequence>
<feature type="transmembrane region" description="Helical" evidence="5">
    <location>
        <begin position="357"/>
        <end position="380"/>
    </location>
</feature>
<evidence type="ECO:0000256" key="2">
    <source>
        <dbReference type="ARBA" id="ARBA00022692"/>
    </source>
</evidence>
<dbReference type="PROSITE" id="PS50850">
    <property type="entry name" value="MFS"/>
    <property type="match status" value="1"/>
</dbReference>
<feature type="transmembrane region" description="Helical" evidence="5">
    <location>
        <begin position="257"/>
        <end position="278"/>
    </location>
</feature>
<dbReference type="InterPro" id="IPR036259">
    <property type="entry name" value="MFS_trans_sf"/>
</dbReference>
<proteinExistence type="predicted"/>
<feature type="transmembrane region" description="Helical" evidence="5">
    <location>
        <begin position="25"/>
        <end position="47"/>
    </location>
</feature>
<feature type="domain" description="Major facilitator superfamily (MFS) profile" evidence="6">
    <location>
        <begin position="27"/>
        <end position="447"/>
    </location>
</feature>
<evidence type="ECO:0000256" key="1">
    <source>
        <dbReference type="ARBA" id="ARBA00004141"/>
    </source>
</evidence>
<evidence type="ECO:0000313" key="8">
    <source>
        <dbReference type="Proteomes" id="UP001307889"/>
    </source>
</evidence>
<evidence type="ECO:0000256" key="4">
    <source>
        <dbReference type="ARBA" id="ARBA00023136"/>
    </source>
</evidence>
<accession>A0ABN7BG68</accession>
<keyword evidence="4 5" id="KW-0472">Membrane</keyword>
<reference evidence="7 8" key="1">
    <citation type="submission" date="2023-09" db="EMBL/GenBank/DDBJ databases">
        <title>Nesidiocoris tenuis whole genome shotgun sequence.</title>
        <authorList>
            <person name="Shibata T."/>
            <person name="Shimoda M."/>
            <person name="Kobayashi T."/>
            <person name="Uehara T."/>
        </authorList>
    </citation>
    <scope>NUCLEOTIDE SEQUENCE [LARGE SCALE GENOMIC DNA]</scope>
    <source>
        <strain evidence="7 8">Japan</strain>
    </source>
</reference>
<feature type="transmembrane region" description="Helical" evidence="5">
    <location>
        <begin position="178"/>
        <end position="198"/>
    </location>
</feature>
<keyword evidence="3 5" id="KW-1133">Transmembrane helix</keyword>
<dbReference type="PANTHER" id="PTHR48021:SF47">
    <property type="entry name" value="GH17672P"/>
    <property type="match status" value="1"/>
</dbReference>
<protein>
    <recommendedName>
        <fullName evidence="6">Major facilitator superfamily (MFS) profile domain-containing protein</fullName>
    </recommendedName>
</protein>
<feature type="transmembrane region" description="Helical" evidence="5">
    <location>
        <begin position="96"/>
        <end position="116"/>
    </location>
</feature>
<evidence type="ECO:0000313" key="7">
    <source>
        <dbReference type="EMBL" id="BET03284.1"/>
    </source>
</evidence>
<evidence type="ECO:0000256" key="3">
    <source>
        <dbReference type="ARBA" id="ARBA00022989"/>
    </source>
</evidence>
<dbReference type="EMBL" id="AP028923">
    <property type="protein sequence ID" value="BET03284.1"/>
    <property type="molecule type" value="Genomic_DNA"/>
</dbReference>
<evidence type="ECO:0000259" key="6">
    <source>
        <dbReference type="PROSITE" id="PS50850"/>
    </source>
</evidence>